<keyword evidence="3" id="KW-1185">Reference proteome</keyword>
<sequence length="219" mass="24412">MLCGQVDIEGWGCYIYLMNKLGLKATAYKDTNHVKQLGATLLTATPQTPIPPTSAFNQQIPDYEAPRTTSTLPPQSTASKPTNPTPQTMPNRPTRSTTTTREPNPSEPYRGEIAQKFDLEAYSLSQTYQTRSREFEQVRVQDLDIGGHGESSGPGIWCRCAQCSPEEDVHEAEHASSDKLGLFFFIVLLYPEGIFKVVRTIVRVLGAGLKWAGLWAWKY</sequence>
<evidence type="ECO:0000313" key="3">
    <source>
        <dbReference type="Proteomes" id="UP000249056"/>
    </source>
</evidence>
<proteinExistence type="predicted"/>
<evidence type="ECO:0000313" key="2">
    <source>
        <dbReference type="EMBL" id="RAL62550.1"/>
    </source>
</evidence>
<organism evidence="2 3">
    <name type="scientific">Monilinia fructigena</name>
    <dbReference type="NCBI Taxonomy" id="38457"/>
    <lineage>
        <taxon>Eukaryota</taxon>
        <taxon>Fungi</taxon>
        <taxon>Dikarya</taxon>
        <taxon>Ascomycota</taxon>
        <taxon>Pezizomycotina</taxon>
        <taxon>Leotiomycetes</taxon>
        <taxon>Helotiales</taxon>
        <taxon>Sclerotiniaceae</taxon>
        <taxon>Monilinia</taxon>
    </lineage>
</organism>
<feature type="region of interest" description="Disordered" evidence="1">
    <location>
        <begin position="64"/>
        <end position="110"/>
    </location>
</feature>
<feature type="compositionally biased region" description="Low complexity" evidence="1">
    <location>
        <begin position="90"/>
        <end position="103"/>
    </location>
</feature>
<protein>
    <submittedName>
        <fullName evidence="2">Uncharacterized protein</fullName>
    </submittedName>
</protein>
<dbReference type="EMBL" id="QKRW01000023">
    <property type="protein sequence ID" value="RAL62550.1"/>
    <property type="molecule type" value="Genomic_DNA"/>
</dbReference>
<accession>A0A395IQH9</accession>
<gene>
    <name evidence="2" type="ORF">DID88_004401</name>
</gene>
<feature type="compositionally biased region" description="Polar residues" evidence="1">
    <location>
        <begin position="67"/>
        <end position="89"/>
    </location>
</feature>
<comment type="caution">
    <text evidence="2">The sequence shown here is derived from an EMBL/GenBank/DDBJ whole genome shotgun (WGS) entry which is preliminary data.</text>
</comment>
<dbReference type="AlphaFoldDB" id="A0A395IQH9"/>
<name>A0A395IQH9_9HELO</name>
<reference evidence="2 3" key="1">
    <citation type="submission" date="2018-06" db="EMBL/GenBank/DDBJ databases">
        <title>Genome Sequence of the Brown Rot Fungal Pathogen Monilinia fructigena.</title>
        <authorList>
            <person name="Landi L."/>
            <person name="De Miccolis Angelini R.M."/>
            <person name="Pollastro S."/>
            <person name="Abate D."/>
            <person name="Faretra F."/>
            <person name="Romanazzi G."/>
        </authorList>
    </citation>
    <scope>NUCLEOTIDE SEQUENCE [LARGE SCALE GENOMIC DNA]</scope>
    <source>
        <strain evidence="2 3">Mfrg269</strain>
    </source>
</reference>
<evidence type="ECO:0000256" key="1">
    <source>
        <dbReference type="SAM" id="MobiDB-lite"/>
    </source>
</evidence>
<dbReference type="Proteomes" id="UP000249056">
    <property type="component" value="Unassembled WGS sequence"/>
</dbReference>